<protein>
    <submittedName>
        <fullName evidence="2">Uncharacterized protein</fullName>
    </submittedName>
</protein>
<accession>V4L369</accession>
<dbReference type="Proteomes" id="UP000030689">
    <property type="component" value="Unassembled WGS sequence"/>
</dbReference>
<feature type="region of interest" description="Disordered" evidence="1">
    <location>
        <begin position="1"/>
        <end position="40"/>
    </location>
</feature>
<evidence type="ECO:0000256" key="1">
    <source>
        <dbReference type="SAM" id="MobiDB-lite"/>
    </source>
</evidence>
<dbReference type="PANTHER" id="PTHR31286">
    <property type="entry name" value="GLYCINE-RICH CELL WALL STRUCTURAL PROTEIN 1.8-LIKE"/>
    <property type="match status" value="1"/>
</dbReference>
<dbReference type="AlphaFoldDB" id="V4L369"/>
<dbReference type="eggNOG" id="KOG1075">
    <property type="taxonomic scope" value="Eukaryota"/>
</dbReference>
<feature type="compositionally biased region" description="Polar residues" evidence="1">
    <location>
        <begin position="1"/>
        <end position="15"/>
    </location>
</feature>
<dbReference type="InterPro" id="IPR040256">
    <property type="entry name" value="At4g02000-like"/>
</dbReference>
<dbReference type="KEGG" id="eus:EUTSA_v10029225mg"/>
<evidence type="ECO:0000313" key="2">
    <source>
        <dbReference type="EMBL" id="ESQ38079.1"/>
    </source>
</evidence>
<evidence type="ECO:0000313" key="3">
    <source>
        <dbReference type="Proteomes" id="UP000030689"/>
    </source>
</evidence>
<sequence length="214" mass="22813">LVFPSGSNLRSSGPSEANPPLDSALRSPPLPVSSEPSSSWASKFKSSFLSLRKVGSPVVADDGIPQMKAPDSVWALDIGFWHSGHCSFSLSPWSPSATLGSMKLDFAPVWVLFRNVPPELWSSAGFSTIASGVGFPAHSEFPHICPYSNGIIKLKVVVELAKPPPPFVRVSDKLLNSVLISVEYLQLPPKCASCGNLVTSPCGAPLKESLFPTR</sequence>
<keyword evidence="3" id="KW-1185">Reference proteome</keyword>
<organism evidence="2 3">
    <name type="scientific">Eutrema salsugineum</name>
    <name type="common">Saltwater cress</name>
    <name type="synonym">Sisymbrium salsugineum</name>
    <dbReference type="NCBI Taxonomy" id="72664"/>
    <lineage>
        <taxon>Eukaryota</taxon>
        <taxon>Viridiplantae</taxon>
        <taxon>Streptophyta</taxon>
        <taxon>Embryophyta</taxon>
        <taxon>Tracheophyta</taxon>
        <taxon>Spermatophyta</taxon>
        <taxon>Magnoliopsida</taxon>
        <taxon>eudicotyledons</taxon>
        <taxon>Gunneridae</taxon>
        <taxon>Pentapetalae</taxon>
        <taxon>rosids</taxon>
        <taxon>malvids</taxon>
        <taxon>Brassicales</taxon>
        <taxon>Brassicaceae</taxon>
        <taxon>Eutremeae</taxon>
        <taxon>Eutrema</taxon>
    </lineage>
</organism>
<feature type="non-terminal residue" evidence="2">
    <location>
        <position position="1"/>
    </location>
</feature>
<reference evidence="2 3" key="1">
    <citation type="journal article" date="2013" name="Front. Plant Sci.">
        <title>The Reference Genome of the Halophytic Plant Eutrema salsugineum.</title>
        <authorList>
            <person name="Yang R."/>
            <person name="Jarvis D.E."/>
            <person name="Chen H."/>
            <person name="Beilstein M.A."/>
            <person name="Grimwood J."/>
            <person name="Jenkins J."/>
            <person name="Shu S."/>
            <person name="Prochnik S."/>
            <person name="Xin M."/>
            <person name="Ma C."/>
            <person name="Schmutz J."/>
            <person name="Wing R.A."/>
            <person name="Mitchell-Olds T."/>
            <person name="Schumaker K.S."/>
            <person name="Wang X."/>
        </authorList>
    </citation>
    <scope>NUCLEOTIDE SEQUENCE [LARGE SCALE GENOMIC DNA]</scope>
</reference>
<gene>
    <name evidence="2" type="ORF">EUTSA_v10029225mg</name>
</gene>
<name>V4L369_EUTSA</name>
<dbReference type="PANTHER" id="PTHR31286:SF181">
    <property type="entry name" value="ZINC KNUCKLE (CCHC-TYPE) FAMILY PROTEIN"/>
    <property type="match status" value="1"/>
</dbReference>
<proteinExistence type="predicted"/>
<dbReference type="EMBL" id="KI517537">
    <property type="protein sequence ID" value="ESQ38079.1"/>
    <property type="molecule type" value="Genomic_DNA"/>
</dbReference>